<feature type="transmembrane region" description="Helical" evidence="6">
    <location>
        <begin position="157"/>
        <end position="180"/>
    </location>
</feature>
<dbReference type="AlphaFoldDB" id="A0A940YTL8"/>
<keyword evidence="3 6" id="KW-0812">Transmembrane</keyword>
<dbReference type="GO" id="GO:0016020">
    <property type="term" value="C:membrane"/>
    <property type="evidence" value="ECO:0007669"/>
    <property type="project" value="UniProtKB-SubCell"/>
</dbReference>
<comment type="caution">
    <text evidence="8">The sequence shown here is derived from an EMBL/GenBank/DDBJ whole genome shotgun (WGS) entry which is preliminary data.</text>
</comment>
<dbReference type="SUPFAM" id="SSF103481">
    <property type="entry name" value="Multidrug resistance efflux transporter EmrE"/>
    <property type="match status" value="2"/>
</dbReference>
<keyword evidence="9" id="KW-1185">Reference proteome</keyword>
<feature type="transmembrane region" description="Helical" evidence="6">
    <location>
        <begin position="70"/>
        <end position="95"/>
    </location>
</feature>
<feature type="transmembrane region" description="Helical" evidence="6">
    <location>
        <begin position="127"/>
        <end position="145"/>
    </location>
</feature>
<keyword evidence="5 6" id="KW-0472">Membrane</keyword>
<sequence>MTDRRTQLDAFAVVCLVGCAALWGLNQVATKVAVRDIPPLLQAGLRSLGAALLLWAWARRQRISLNPFDGTWRGGLLAGGLFAAEFGCIFVGLQYTTASRMAVFIYLSPFVVALGMPLVAPAERLRGAQLAGLVAAFAGVVWAFAEGFSAPAAGPQQWWGDALGVLAALLWGSTTLAIRASRLSTAPPEKTLMYQLAVSAVLLLAASTLAGEAWPRAAAPTAWGLLAFQIVIVTFASYLLWFWLVRHYAATQVTAFTLLTPIFGLVFGAWLLAEPLTGRLLVAVAAVSTGIWLVSRPRR</sequence>
<evidence type="ECO:0000256" key="5">
    <source>
        <dbReference type="ARBA" id="ARBA00023136"/>
    </source>
</evidence>
<evidence type="ECO:0000256" key="6">
    <source>
        <dbReference type="SAM" id="Phobius"/>
    </source>
</evidence>
<evidence type="ECO:0000256" key="2">
    <source>
        <dbReference type="ARBA" id="ARBA00007362"/>
    </source>
</evidence>
<evidence type="ECO:0000256" key="4">
    <source>
        <dbReference type="ARBA" id="ARBA00022989"/>
    </source>
</evidence>
<dbReference type="RefSeq" id="WP_210801626.1">
    <property type="nucleotide sequence ID" value="NZ_JAGQDE010000006.1"/>
</dbReference>
<feature type="transmembrane region" description="Helical" evidence="6">
    <location>
        <begin position="40"/>
        <end position="58"/>
    </location>
</feature>
<comment type="subcellular location">
    <subcellularLocation>
        <location evidence="1">Membrane</location>
        <topology evidence="1">Multi-pass membrane protein</topology>
    </subcellularLocation>
</comment>
<dbReference type="InterPro" id="IPR000620">
    <property type="entry name" value="EamA_dom"/>
</dbReference>
<feature type="domain" description="EamA" evidence="7">
    <location>
        <begin position="158"/>
        <end position="295"/>
    </location>
</feature>
<dbReference type="Pfam" id="PF00892">
    <property type="entry name" value="EamA"/>
    <property type="match status" value="2"/>
</dbReference>
<evidence type="ECO:0000313" key="9">
    <source>
        <dbReference type="Proteomes" id="UP000678374"/>
    </source>
</evidence>
<proteinExistence type="inferred from homology"/>
<feature type="domain" description="EamA" evidence="7">
    <location>
        <begin position="12"/>
        <end position="143"/>
    </location>
</feature>
<organism evidence="8 9">
    <name type="scientific">Ideonella aquatica</name>
    <dbReference type="NCBI Taxonomy" id="2824119"/>
    <lineage>
        <taxon>Bacteria</taxon>
        <taxon>Pseudomonadati</taxon>
        <taxon>Pseudomonadota</taxon>
        <taxon>Betaproteobacteria</taxon>
        <taxon>Burkholderiales</taxon>
        <taxon>Sphaerotilaceae</taxon>
        <taxon>Ideonella</taxon>
    </lineage>
</organism>
<evidence type="ECO:0000256" key="3">
    <source>
        <dbReference type="ARBA" id="ARBA00022692"/>
    </source>
</evidence>
<dbReference type="PANTHER" id="PTHR32322">
    <property type="entry name" value="INNER MEMBRANE TRANSPORTER"/>
    <property type="match status" value="1"/>
</dbReference>
<feature type="transmembrane region" description="Helical" evidence="6">
    <location>
        <begin position="253"/>
        <end position="272"/>
    </location>
</feature>
<evidence type="ECO:0000259" key="7">
    <source>
        <dbReference type="Pfam" id="PF00892"/>
    </source>
</evidence>
<feature type="transmembrane region" description="Helical" evidence="6">
    <location>
        <begin position="192"/>
        <end position="210"/>
    </location>
</feature>
<keyword evidence="4 6" id="KW-1133">Transmembrane helix</keyword>
<accession>A0A940YTL8</accession>
<dbReference type="InterPro" id="IPR037185">
    <property type="entry name" value="EmrE-like"/>
</dbReference>
<feature type="transmembrane region" description="Helical" evidence="6">
    <location>
        <begin position="278"/>
        <end position="295"/>
    </location>
</feature>
<comment type="similarity">
    <text evidence="2">Belongs to the EamA transporter family.</text>
</comment>
<evidence type="ECO:0000313" key="8">
    <source>
        <dbReference type="EMBL" id="MBQ0959110.1"/>
    </source>
</evidence>
<reference evidence="8" key="1">
    <citation type="submission" date="2021-04" db="EMBL/GenBank/DDBJ databases">
        <title>The genome sequence of Ideonella sp. 4Y11.</title>
        <authorList>
            <person name="Liu Y."/>
        </authorList>
    </citation>
    <scope>NUCLEOTIDE SEQUENCE</scope>
    <source>
        <strain evidence="8">4Y11</strain>
    </source>
</reference>
<protein>
    <submittedName>
        <fullName evidence="8">DMT family transporter</fullName>
    </submittedName>
</protein>
<dbReference type="PANTHER" id="PTHR32322:SF2">
    <property type="entry name" value="EAMA DOMAIN-CONTAINING PROTEIN"/>
    <property type="match status" value="1"/>
</dbReference>
<evidence type="ECO:0000256" key="1">
    <source>
        <dbReference type="ARBA" id="ARBA00004141"/>
    </source>
</evidence>
<dbReference type="InterPro" id="IPR050638">
    <property type="entry name" value="AA-Vitamin_Transporters"/>
</dbReference>
<gene>
    <name evidence="8" type="ORF">KAK06_09065</name>
</gene>
<dbReference type="EMBL" id="JAGQDE010000006">
    <property type="protein sequence ID" value="MBQ0959110.1"/>
    <property type="molecule type" value="Genomic_DNA"/>
</dbReference>
<feature type="transmembrane region" description="Helical" evidence="6">
    <location>
        <begin position="222"/>
        <end position="241"/>
    </location>
</feature>
<feature type="transmembrane region" description="Helical" evidence="6">
    <location>
        <begin position="101"/>
        <end position="120"/>
    </location>
</feature>
<name>A0A940YTL8_9BURK</name>
<dbReference type="Proteomes" id="UP000678374">
    <property type="component" value="Unassembled WGS sequence"/>
</dbReference>